<accession>A0A167L253</accession>
<dbReference type="STRING" id="763407.A0A167L253"/>
<evidence type="ECO:0000313" key="2">
    <source>
        <dbReference type="Proteomes" id="UP000077315"/>
    </source>
</evidence>
<evidence type="ECO:0000313" key="1">
    <source>
        <dbReference type="EMBL" id="OAD69419.1"/>
    </source>
</evidence>
<name>A0A167L253_PHYB8</name>
<organism evidence="1 2">
    <name type="scientific">Phycomyces blakesleeanus (strain ATCC 8743b / DSM 1359 / FGSC 10004 / NBRC 33097 / NRRL 1555)</name>
    <dbReference type="NCBI Taxonomy" id="763407"/>
    <lineage>
        <taxon>Eukaryota</taxon>
        <taxon>Fungi</taxon>
        <taxon>Fungi incertae sedis</taxon>
        <taxon>Mucoromycota</taxon>
        <taxon>Mucoromycotina</taxon>
        <taxon>Mucoromycetes</taxon>
        <taxon>Mucorales</taxon>
        <taxon>Phycomycetaceae</taxon>
        <taxon>Phycomyces</taxon>
    </lineage>
</organism>
<protein>
    <submittedName>
        <fullName evidence="1">Uncharacterized protein</fullName>
    </submittedName>
</protein>
<dbReference type="EMBL" id="KV440992">
    <property type="protein sequence ID" value="OAD69419.1"/>
    <property type="molecule type" value="Genomic_DNA"/>
</dbReference>
<sequence length="217" mass="25174">MFNIIFTMFNIQNALVNSLIKEVKMLPLDTVVSFKANQWLDCLSRIQTLCSTKWIKKKDHKIRGLVFGETRLCHHAGEYTLDWSVCLAQKDSKHCNYAVILYIKQYVDNPNVVDFCMKKDHTNHVPGESSNIRTLPLTSETVKMIENQLRGGSNFRNTRISVLRQIEEWGTGVRKLNYEDVYNRMRKVFTIKNVSTSEPKKCMREIMACIQHATAPQ</sequence>
<reference evidence="2" key="1">
    <citation type="submission" date="2015-06" db="EMBL/GenBank/DDBJ databases">
        <title>Expansion of signal transduction pathways in fungi by whole-genome duplication.</title>
        <authorList>
            <consortium name="DOE Joint Genome Institute"/>
            <person name="Corrochano L.M."/>
            <person name="Kuo A."/>
            <person name="Marcet-Houben M."/>
            <person name="Polaino S."/>
            <person name="Salamov A."/>
            <person name="Villalobos J.M."/>
            <person name="Alvarez M.I."/>
            <person name="Avalos J."/>
            <person name="Benito E.P."/>
            <person name="Benoit I."/>
            <person name="Burger G."/>
            <person name="Camino L.P."/>
            <person name="Canovas D."/>
            <person name="Cerda-Olmedo E."/>
            <person name="Cheng J.-F."/>
            <person name="Dominguez A."/>
            <person name="Elias M."/>
            <person name="Eslava A.P."/>
            <person name="Glaser F."/>
            <person name="Grimwood J."/>
            <person name="Gutierrez G."/>
            <person name="Heitman J."/>
            <person name="Henrissat B."/>
            <person name="Iturriaga E.A."/>
            <person name="Lang B.F."/>
            <person name="Lavin J.L."/>
            <person name="Lee S."/>
            <person name="Li W."/>
            <person name="Lindquist E."/>
            <person name="Lopez-Garcia S."/>
            <person name="Luque E.M."/>
            <person name="Marcos A.T."/>
            <person name="Martin J."/>
            <person name="McCluskey K."/>
            <person name="Medina H.R."/>
            <person name="Miralles-Duran A."/>
            <person name="Miyazaki A."/>
            <person name="Munoz-Torres E."/>
            <person name="Oguiza J.A."/>
            <person name="Ohm R."/>
            <person name="Olmedo M."/>
            <person name="Orejas M."/>
            <person name="Ortiz-Castellanos L."/>
            <person name="Pisabarro A.G."/>
            <person name="Rodriguez-Romero J."/>
            <person name="Ruiz-Herrera J."/>
            <person name="Ruiz-Vazquez R."/>
            <person name="Sanz C."/>
            <person name="Schackwitz W."/>
            <person name="Schmutz J."/>
            <person name="Shahriari M."/>
            <person name="Shelest E."/>
            <person name="Silva-Franco F."/>
            <person name="Soanes D."/>
            <person name="Syed K."/>
            <person name="Tagua V.G."/>
            <person name="Talbot N.J."/>
            <person name="Thon M."/>
            <person name="De vries R.P."/>
            <person name="Wiebenga A."/>
            <person name="Yadav J.S."/>
            <person name="Braun E.L."/>
            <person name="Baker S."/>
            <person name="Garre V."/>
            <person name="Horwitz B."/>
            <person name="Torres-Martinez S."/>
            <person name="Idnurm A."/>
            <person name="Herrera-Estrella A."/>
            <person name="Gabaldon T."/>
            <person name="Grigoriev I.V."/>
        </authorList>
    </citation>
    <scope>NUCLEOTIDE SEQUENCE [LARGE SCALE GENOMIC DNA]</scope>
    <source>
        <strain evidence="2">NRRL 1555(-)</strain>
    </source>
</reference>
<dbReference type="VEuPathDB" id="FungiDB:PHYBLDRAFT_66617"/>
<gene>
    <name evidence="1" type="ORF">PHYBLDRAFT_66617</name>
</gene>
<proteinExistence type="predicted"/>
<dbReference type="Proteomes" id="UP000077315">
    <property type="component" value="Unassembled WGS sequence"/>
</dbReference>
<dbReference type="RefSeq" id="XP_018287459.1">
    <property type="nucleotide sequence ID" value="XM_018441666.1"/>
</dbReference>
<dbReference type="InParanoid" id="A0A167L253"/>
<dbReference type="OrthoDB" id="2285345at2759"/>
<dbReference type="AlphaFoldDB" id="A0A167L253"/>
<keyword evidence="2" id="KW-1185">Reference proteome</keyword>
<dbReference type="GeneID" id="29002572"/>